<name>A0ABW7EPU4_9BURK</name>
<feature type="region of interest" description="Disordered" evidence="1">
    <location>
        <begin position="1"/>
        <end position="47"/>
    </location>
</feature>
<dbReference type="EMBL" id="JBIGHY010000002">
    <property type="protein sequence ID" value="MFG6414046.1"/>
    <property type="molecule type" value="Genomic_DNA"/>
</dbReference>
<sequence length="47" mass="5000">MRQMLEQSGREGVARGEAAGDLFSDEANGPPHEYRGTGLIAPMAGHM</sequence>
<comment type="caution">
    <text evidence="2">The sequence shown here is derived from an EMBL/GenBank/DDBJ whole genome shotgun (WGS) entry which is preliminary data.</text>
</comment>
<dbReference type="Proteomes" id="UP001606300">
    <property type="component" value="Unassembled WGS sequence"/>
</dbReference>
<protein>
    <submittedName>
        <fullName evidence="2">Uncharacterized protein</fullName>
    </submittedName>
</protein>
<proteinExistence type="predicted"/>
<keyword evidence="3" id="KW-1185">Reference proteome</keyword>
<organism evidence="2 3">
    <name type="scientific">Pelomonas dachongensis</name>
    <dbReference type="NCBI Taxonomy" id="3299029"/>
    <lineage>
        <taxon>Bacteria</taxon>
        <taxon>Pseudomonadati</taxon>
        <taxon>Pseudomonadota</taxon>
        <taxon>Betaproteobacteria</taxon>
        <taxon>Burkholderiales</taxon>
        <taxon>Sphaerotilaceae</taxon>
        <taxon>Roseateles</taxon>
    </lineage>
</organism>
<evidence type="ECO:0000256" key="1">
    <source>
        <dbReference type="SAM" id="MobiDB-lite"/>
    </source>
</evidence>
<accession>A0ABW7EPU4</accession>
<gene>
    <name evidence="2" type="ORF">ACG02S_09075</name>
</gene>
<dbReference type="RefSeq" id="WP_394470112.1">
    <property type="nucleotide sequence ID" value="NZ_JBIGHY010000002.1"/>
</dbReference>
<evidence type="ECO:0000313" key="3">
    <source>
        <dbReference type="Proteomes" id="UP001606300"/>
    </source>
</evidence>
<reference evidence="2 3" key="1">
    <citation type="submission" date="2024-09" db="EMBL/GenBank/DDBJ databases">
        <title>Novel species of the genus Pelomonas and Roseateles isolated from streams.</title>
        <authorList>
            <person name="Lu H."/>
        </authorList>
    </citation>
    <scope>NUCLEOTIDE SEQUENCE [LARGE SCALE GENOMIC DNA]</scope>
    <source>
        <strain evidence="2 3">DC23W</strain>
    </source>
</reference>
<evidence type="ECO:0000313" key="2">
    <source>
        <dbReference type="EMBL" id="MFG6414046.1"/>
    </source>
</evidence>